<dbReference type="Pfam" id="PF07559">
    <property type="entry name" value="FlgE_D2"/>
    <property type="match status" value="1"/>
</dbReference>
<dbReference type="InterPro" id="IPR037058">
    <property type="entry name" value="Falgellar_hook_FlgE_sf"/>
</dbReference>
<dbReference type="RefSeq" id="WP_143554228.1">
    <property type="nucleotide sequence ID" value="NZ_VJWA01000001.1"/>
</dbReference>
<dbReference type="SUPFAM" id="SSF117143">
    <property type="entry name" value="Flagellar hook protein flgE"/>
    <property type="match status" value="1"/>
</dbReference>
<comment type="caution">
    <text evidence="10">The sequence shown here is derived from an EMBL/GenBank/DDBJ whole genome shotgun (WGS) entry which is preliminary data.</text>
</comment>
<dbReference type="Proteomes" id="UP000317894">
    <property type="component" value="Unassembled WGS sequence"/>
</dbReference>
<evidence type="ECO:0000256" key="3">
    <source>
        <dbReference type="ARBA" id="ARBA00019015"/>
    </source>
</evidence>
<dbReference type="Pfam" id="PF00460">
    <property type="entry name" value="Flg_bb_rod"/>
    <property type="match status" value="1"/>
</dbReference>
<dbReference type="GO" id="GO:0009425">
    <property type="term" value="C:bacterial-type flagellum basal body"/>
    <property type="evidence" value="ECO:0007669"/>
    <property type="project" value="UniProtKB-SubCell"/>
</dbReference>
<proteinExistence type="inferred from homology"/>
<evidence type="ECO:0000313" key="10">
    <source>
        <dbReference type="EMBL" id="TRW16684.1"/>
    </source>
</evidence>
<comment type="similarity">
    <text evidence="2 5">Belongs to the flagella basal body rod proteins family.</text>
</comment>
<dbReference type="NCBIfam" id="TIGR03506">
    <property type="entry name" value="FlgEFG_subfam"/>
    <property type="match status" value="1"/>
</dbReference>
<dbReference type="InterPro" id="IPR001444">
    <property type="entry name" value="Flag_bb_rod_N"/>
</dbReference>
<dbReference type="EMBL" id="VJWA01000001">
    <property type="protein sequence ID" value="TRW16684.1"/>
    <property type="molecule type" value="Genomic_DNA"/>
</dbReference>
<keyword evidence="11" id="KW-1185">Reference proteome</keyword>
<comment type="subcellular location">
    <subcellularLocation>
        <location evidence="1 5">Bacterial flagellum basal body</location>
    </subcellularLocation>
</comment>
<reference evidence="10 11" key="1">
    <citation type="submission" date="2019-07" db="EMBL/GenBank/DDBJ databases">
        <title>Novel species isolated from glacier.</title>
        <authorList>
            <person name="Liu Q."/>
            <person name="Xin Y.-H."/>
        </authorList>
    </citation>
    <scope>NUCLEOTIDE SEQUENCE [LARGE SCALE GENOMIC DNA]</scope>
    <source>
        <strain evidence="10 11">LB1R16</strain>
    </source>
</reference>
<evidence type="ECO:0000259" key="8">
    <source>
        <dbReference type="Pfam" id="PF07559"/>
    </source>
</evidence>
<comment type="function">
    <text evidence="5">A flexible structure which links the flagellar filament to the drive apparatus in the basal body.</text>
</comment>
<dbReference type="GO" id="GO:0071978">
    <property type="term" value="P:bacterial-type flagellum-dependent swarming motility"/>
    <property type="evidence" value="ECO:0007669"/>
    <property type="project" value="TreeGrafter"/>
</dbReference>
<accession>A0A552UER2</accession>
<dbReference type="InterPro" id="IPR010930">
    <property type="entry name" value="Flg_bb/hook_C_dom"/>
</dbReference>
<feature type="domain" description="Flagellar basal-body/hook protein C-terminal" evidence="7">
    <location>
        <begin position="383"/>
        <end position="427"/>
    </location>
</feature>
<keyword evidence="10" id="KW-0966">Cell projection</keyword>
<dbReference type="Gene3D" id="2.60.98.20">
    <property type="entry name" value="Flagellar hook protein FlgE"/>
    <property type="match status" value="1"/>
</dbReference>
<feature type="domain" description="Flagellar basal body rod protein N-terminal" evidence="6">
    <location>
        <begin position="5"/>
        <end position="33"/>
    </location>
</feature>
<feature type="domain" description="Flagellar hook protein FlgE/F/G-like D1" evidence="9">
    <location>
        <begin position="83"/>
        <end position="125"/>
    </location>
</feature>
<evidence type="ECO:0000259" key="6">
    <source>
        <dbReference type="Pfam" id="PF00460"/>
    </source>
</evidence>
<feature type="domain" description="Flagellar hook protein FlgE D2" evidence="8">
    <location>
        <begin position="181"/>
        <end position="309"/>
    </location>
</feature>
<dbReference type="Pfam" id="PF06429">
    <property type="entry name" value="Flg_bbr_C"/>
    <property type="match status" value="1"/>
</dbReference>
<evidence type="ECO:0000256" key="1">
    <source>
        <dbReference type="ARBA" id="ARBA00004117"/>
    </source>
</evidence>
<dbReference type="InterPro" id="IPR037925">
    <property type="entry name" value="FlgE/F/G-like"/>
</dbReference>
<evidence type="ECO:0000259" key="9">
    <source>
        <dbReference type="Pfam" id="PF22692"/>
    </source>
</evidence>
<name>A0A552UER2_9SPHN</name>
<protein>
    <recommendedName>
        <fullName evidence="3 5">Flagellar hook protein FlgE</fullName>
    </recommendedName>
</protein>
<dbReference type="PANTHER" id="PTHR30435:SF1">
    <property type="entry name" value="FLAGELLAR HOOK PROTEIN FLGE"/>
    <property type="match status" value="1"/>
</dbReference>
<dbReference type="Pfam" id="PF22692">
    <property type="entry name" value="LlgE_F_G_D1"/>
    <property type="match status" value="1"/>
</dbReference>
<sequence>MSFFTSLTGLNAAQTELATVSNNIANTGTNGFKKSRVAFGDIIASSPLQNPARVIGSGTAVRSVAQQFQQGAIQTSDNALDLAISGQGFFTVKGEDGGAVFTRNGAFAVTADRFVVDAAGRRLQLFPTTADGNVRTTQLDATLAAQLPLTSGAPQATGVVKLTVNLPASAPIIPAKPIYTATNAYAFDRNDAATYNNATSTTVYDALGNPLPATVYYVKTAAPTTAAPVHQWTAYTYVGDTALTRGGVAGQTLTFDAGGVLTAPTAAVAFDPFTPPDSGEAQVVAIDHGSLTTQQSGPFTVSTITQDGYATGQLESVAVDAAGKLQASFSNGVVQVIGKVAMAVFANPQGLKQTGDASYLTTPQSGAPLTAEAGQGGAGTILSGSLERSNVDLTEELVGLITAQRNFQTNAKAIETSSTLLSTIINIRN</sequence>
<dbReference type="InterPro" id="IPR020013">
    <property type="entry name" value="Flagellar_FlgE/F/G"/>
</dbReference>
<keyword evidence="4 5" id="KW-0975">Bacterial flagellum</keyword>
<evidence type="ECO:0000256" key="2">
    <source>
        <dbReference type="ARBA" id="ARBA00009677"/>
    </source>
</evidence>
<evidence type="ECO:0000256" key="5">
    <source>
        <dbReference type="RuleBase" id="RU362116"/>
    </source>
</evidence>
<dbReference type="InterPro" id="IPR011491">
    <property type="entry name" value="FlgE_D2"/>
</dbReference>
<dbReference type="OrthoDB" id="8372879at2"/>
<dbReference type="AlphaFoldDB" id="A0A552UER2"/>
<dbReference type="GO" id="GO:0009424">
    <property type="term" value="C:bacterial-type flagellum hook"/>
    <property type="evidence" value="ECO:0007669"/>
    <property type="project" value="TreeGrafter"/>
</dbReference>
<keyword evidence="10" id="KW-0969">Cilium</keyword>
<evidence type="ECO:0000313" key="11">
    <source>
        <dbReference type="Proteomes" id="UP000317894"/>
    </source>
</evidence>
<organism evidence="10 11">
    <name type="scientific">Glacieibacterium frigidum</name>
    <dbReference type="NCBI Taxonomy" id="2593303"/>
    <lineage>
        <taxon>Bacteria</taxon>
        <taxon>Pseudomonadati</taxon>
        <taxon>Pseudomonadota</taxon>
        <taxon>Alphaproteobacteria</taxon>
        <taxon>Sphingomonadales</taxon>
        <taxon>Sphingosinicellaceae</taxon>
        <taxon>Glacieibacterium</taxon>
    </lineage>
</organism>
<dbReference type="InterPro" id="IPR053967">
    <property type="entry name" value="LlgE_F_G-like_D1"/>
</dbReference>
<evidence type="ECO:0000256" key="4">
    <source>
        <dbReference type="ARBA" id="ARBA00023143"/>
    </source>
</evidence>
<evidence type="ECO:0000259" key="7">
    <source>
        <dbReference type="Pfam" id="PF06429"/>
    </source>
</evidence>
<dbReference type="PANTHER" id="PTHR30435">
    <property type="entry name" value="FLAGELLAR PROTEIN"/>
    <property type="match status" value="1"/>
</dbReference>
<dbReference type="GO" id="GO:0005829">
    <property type="term" value="C:cytosol"/>
    <property type="evidence" value="ECO:0007669"/>
    <property type="project" value="TreeGrafter"/>
</dbReference>
<keyword evidence="10" id="KW-0282">Flagellum</keyword>
<gene>
    <name evidence="10" type="ORF">FMM06_00240</name>
</gene>